<dbReference type="GO" id="GO:0006355">
    <property type="term" value="P:regulation of DNA-templated transcription"/>
    <property type="evidence" value="ECO:0007669"/>
    <property type="project" value="InterPro"/>
</dbReference>
<evidence type="ECO:0000259" key="6">
    <source>
        <dbReference type="PROSITE" id="PS50883"/>
    </source>
</evidence>
<dbReference type="CDD" id="cd01949">
    <property type="entry name" value="GGDEF"/>
    <property type="match status" value="1"/>
</dbReference>
<dbReference type="InterPro" id="IPR035919">
    <property type="entry name" value="EAL_sf"/>
</dbReference>
<dbReference type="PROSITE" id="PS50110">
    <property type="entry name" value="RESPONSE_REGULATORY"/>
    <property type="match status" value="1"/>
</dbReference>
<dbReference type="PROSITE" id="PS50113">
    <property type="entry name" value="PAC"/>
    <property type="match status" value="1"/>
</dbReference>
<dbReference type="SMART" id="SM00052">
    <property type="entry name" value="EAL"/>
    <property type="match status" value="1"/>
</dbReference>
<dbReference type="InterPro" id="IPR029787">
    <property type="entry name" value="Nucleotide_cyclase"/>
</dbReference>
<dbReference type="PROSITE" id="PS50887">
    <property type="entry name" value="GGDEF"/>
    <property type="match status" value="1"/>
</dbReference>
<dbReference type="InterPro" id="IPR000014">
    <property type="entry name" value="PAS"/>
</dbReference>
<name>A0A545TIP5_9GAMM</name>
<dbReference type="AlphaFoldDB" id="A0A545TIP5"/>
<feature type="domain" description="GGDEF" evidence="7">
    <location>
        <begin position="401"/>
        <end position="534"/>
    </location>
</feature>
<keyword evidence="9" id="KW-1185">Reference proteome</keyword>
<dbReference type="GO" id="GO:0003824">
    <property type="term" value="F:catalytic activity"/>
    <property type="evidence" value="ECO:0007669"/>
    <property type="project" value="UniProtKB-ARBA"/>
</dbReference>
<dbReference type="NCBIfam" id="TIGR00229">
    <property type="entry name" value="sensory_box"/>
    <property type="match status" value="1"/>
</dbReference>
<proteinExistence type="predicted"/>
<feature type="domain" description="EAL" evidence="6">
    <location>
        <begin position="542"/>
        <end position="782"/>
    </location>
</feature>
<feature type="domain" description="PAS" evidence="4">
    <location>
        <begin position="239"/>
        <end position="292"/>
    </location>
</feature>
<dbReference type="PROSITE" id="PS50112">
    <property type="entry name" value="PAS"/>
    <property type="match status" value="1"/>
</dbReference>
<dbReference type="Proteomes" id="UP000317839">
    <property type="component" value="Unassembled WGS sequence"/>
</dbReference>
<evidence type="ECO:0000313" key="8">
    <source>
        <dbReference type="EMBL" id="TQV77104.1"/>
    </source>
</evidence>
<dbReference type="SMART" id="SM00267">
    <property type="entry name" value="GGDEF"/>
    <property type="match status" value="1"/>
</dbReference>
<dbReference type="SUPFAM" id="SSF55785">
    <property type="entry name" value="PYP-like sensor domain (PAS domain)"/>
    <property type="match status" value="1"/>
</dbReference>
<dbReference type="InterPro" id="IPR043128">
    <property type="entry name" value="Rev_trsase/Diguanyl_cyclase"/>
</dbReference>
<dbReference type="Gene3D" id="3.20.20.450">
    <property type="entry name" value="EAL domain"/>
    <property type="match status" value="1"/>
</dbReference>
<dbReference type="InterPro" id="IPR011006">
    <property type="entry name" value="CheY-like_superfamily"/>
</dbReference>
<dbReference type="CDD" id="cd01948">
    <property type="entry name" value="EAL"/>
    <property type="match status" value="1"/>
</dbReference>
<dbReference type="PANTHER" id="PTHR44757">
    <property type="entry name" value="DIGUANYLATE CYCLASE DGCP"/>
    <property type="match status" value="1"/>
</dbReference>
<evidence type="ECO:0000259" key="5">
    <source>
        <dbReference type="PROSITE" id="PS50113"/>
    </source>
</evidence>
<dbReference type="Gene3D" id="3.30.450.20">
    <property type="entry name" value="PAS domain"/>
    <property type="match status" value="1"/>
</dbReference>
<dbReference type="PROSITE" id="PS50883">
    <property type="entry name" value="EAL"/>
    <property type="match status" value="1"/>
</dbReference>
<dbReference type="PANTHER" id="PTHR44757:SF2">
    <property type="entry name" value="BIOFILM ARCHITECTURE MAINTENANCE PROTEIN MBAA"/>
    <property type="match status" value="1"/>
</dbReference>
<dbReference type="Pfam" id="PF00990">
    <property type="entry name" value="GGDEF"/>
    <property type="match status" value="1"/>
</dbReference>
<dbReference type="Gene3D" id="3.30.70.270">
    <property type="match status" value="1"/>
</dbReference>
<dbReference type="InterPro" id="IPR001789">
    <property type="entry name" value="Sig_transdc_resp-reg_receiver"/>
</dbReference>
<comment type="caution">
    <text evidence="8">The sequence shown here is derived from an EMBL/GenBank/DDBJ whole genome shotgun (WGS) entry which is preliminary data.</text>
</comment>
<evidence type="ECO:0000259" key="3">
    <source>
        <dbReference type="PROSITE" id="PS50110"/>
    </source>
</evidence>
<dbReference type="CDD" id="cd00130">
    <property type="entry name" value="PAS"/>
    <property type="match status" value="1"/>
</dbReference>
<keyword evidence="2" id="KW-0597">Phosphoprotein</keyword>
<evidence type="ECO:0000256" key="1">
    <source>
        <dbReference type="ARBA" id="ARBA00001946"/>
    </source>
</evidence>
<comment type="cofactor">
    <cofactor evidence="1">
        <name>Mg(2+)</name>
        <dbReference type="ChEBI" id="CHEBI:18420"/>
    </cofactor>
</comment>
<dbReference type="OrthoDB" id="9787514at2"/>
<dbReference type="CDD" id="cd00156">
    <property type="entry name" value="REC"/>
    <property type="match status" value="1"/>
</dbReference>
<dbReference type="InterPro" id="IPR000160">
    <property type="entry name" value="GGDEF_dom"/>
</dbReference>
<dbReference type="InterPro" id="IPR001610">
    <property type="entry name" value="PAC"/>
</dbReference>
<organism evidence="8 9">
    <name type="scientific">Aliikangiella marina</name>
    <dbReference type="NCBI Taxonomy" id="1712262"/>
    <lineage>
        <taxon>Bacteria</taxon>
        <taxon>Pseudomonadati</taxon>
        <taxon>Pseudomonadota</taxon>
        <taxon>Gammaproteobacteria</taxon>
        <taxon>Oceanospirillales</taxon>
        <taxon>Pleioneaceae</taxon>
        <taxon>Aliikangiella</taxon>
    </lineage>
</organism>
<dbReference type="Pfam" id="PF00563">
    <property type="entry name" value="EAL"/>
    <property type="match status" value="1"/>
</dbReference>
<reference evidence="8 9" key="1">
    <citation type="submission" date="2019-06" db="EMBL/GenBank/DDBJ databases">
        <title>Draft genome of Aliikangiella marina GYP-15.</title>
        <authorList>
            <person name="Wang G."/>
        </authorList>
    </citation>
    <scope>NUCLEOTIDE SEQUENCE [LARGE SCALE GENOMIC DNA]</scope>
    <source>
        <strain evidence="8 9">GYP-15</strain>
    </source>
</reference>
<dbReference type="InterPro" id="IPR052155">
    <property type="entry name" value="Biofilm_reg_signaling"/>
</dbReference>
<dbReference type="Pfam" id="PF00989">
    <property type="entry name" value="PAS"/>
    <property type="match status" value="1"/>
</dbReference>
<feature type="domain" description="PAC" evidence="5">
    <location>
        <begin position="318"/>
        <end position="369"/>
    </location>
</feature>
<dbReference type="SMART" id="SM00091">
    <property type="entry name" value="PAS"/>
    <property type="match status" value="1"/>
</dbReference>
<protein>
    <submittedName>
        <fullName evidence="8">Diguanylate cyclase</fullName>
    </submittedName>
</protein>
<dbReference type="EMBL" id="VIKR01000001">
    <property type="protein sequence ID" value="TQV77104.1"/>
    <property type="molecule type" value="Genomic_DNA"/>
</dbReference>
<dbReference type="FunFam" id="3.30.70.270:FF:000001">
    <property type="entry name" value="Diguanylate cyclase domain protein"/>
    <property type="match status" value="1"/>
</dbReference>
<accession>A0A545TIP5</accession>
<dbReference type="SMART" id="SM00448">
    <property type="entry name" value="REC"/>
    <property type="match status" value="1"/>
</dbReference>
<dbReference type="SMART" id="SM00086">
    <property type="entry name" value="PAC"/>
    <property type="match status" value="1"/>
</dbReference>
<evidence type="ECO:0000259" key="4">
    <source>
        <dbReference type="PROSITE" id="PS50112"/>
    </source>
</evidence>
<dbReference type="Gene3D" id="3.40.50.2300">
    <property type="match status" value="1"/>
</dbReference>
<dbReference type="InterPro" id="IPR035965">
    <property type="entry name" value="PAS-like_dom_sf"/>
</dbReference>
<dbReference type="SUPFAM" id="SSF52172">
    <property type="entry name" value="CheY-like"/>
    <property type="match status" value="1"/>
</dbReference>
<dbReference type="GO" id="GO:0000160">
    <property type="term" value="P:phosphorelay signal transduction system"/>
    <property type="evidence" value="ECO:0007669"/>
    <property type="project" value="InterPro"/>
</dbReference>
<dbReference type="SUPFAM" id="SSF55073">
    <property type="entry name" value="Nucleotide cyclase"/>
    <property type="match status" value="1"/>
</dbReference>
<feature type="domain" description="Response regulatory" evidence="3">
    <location>
        <begin position="111"/>
        <end position="227"/>
    </location>
</feature>
<dbReference type="NCBIfam" id="TIGR00254">
    <property type="entry name" value="GGDEF"/>
    <property type="match status" value="1"/>
</dbReference>
<dbReference type="Pfam" id="PF00072">
    <property type="entry name" value="Response_reg"/>
    <property type="match status" value="1"/>
</dbReference>
<dbReference type="InterPro" id="IPR013767">
    <property type="entry name" value="PAS_fold"/>
</dbReference>
<evidence type="ECO:0000256" key="2">
    <source>
        <dbReference type="PROSITE-ProRule" id="PRU00169"/>
    </source>
</evidence>
<feature type="modified residue" description="4-aspartylphosphate" evidence="2">
    <location>
        <position position="160"/>
    </location>
</feature>
<sequence length="782" mass="89074">MGDTAVIVVLINKDNQQDQAFQHLKTLSDQVLFFYSVVDVQRWLELNPSPSGIVVDFSTTTFQDFLIRFSLRYPQVSVLTLKPSLEHNLSLEIDKFIERLSSPQEKEGIGKVLLVDDSRTVQVQYRKLLERDGYRVDVASDAEEGLEMALSNKYDLAIIDYFMPGDNGAQLCRNLQKHETTYDLVCSILTSQYKQSVVDECLTAGARECMFKNESSDLFLTRVRALLRSVERKRQVEKERARLIGLLYSVAEGVFGVTADGRIQFVNPATLTLLGQSMENLLGYFPHDCIHPIDNIGRKTSFDHCFLQQAYMLGDELRDWRTLFQRRDGSLFPVECSVTLLGDAENNQGSVVVFRDISEQLRLEKNWQWQLEHDHMTGLLNRNAFENLLSREIARVRRSKDNCVLLFVDLDNFKLINDELGHAAGDELLVLLAKRLSERSRDTDYVARLAGDEFVVLLTHVTLENLPELAEQYRELLQETTLVWEGKHHRVTGSIGATIIDQFAESIGEVISQADQACKQAKLKGRNQWDLYSHSAENQTEEGNWYQRLTSAMQEKQFTLLQQPVFCVSDVEKQVGVNGLLRLKENGSLISPALFMSNARRFGVITDIDRLMLEKLAEYCAEHADENSGWFAVSPSLESISNETFRHDIENIWKGSGLNNNQLRFELGEELLYQFPEWKKHLTYLQDQGFGFILSHFGMNSQSILSLPQLPISAVKLDTSLTRELNTSIPRAHMIDAIVKIARESKIDVIAPHIESAVDLELLSARNVDQVQGFHLGKPIQF</sequence>
<dbReference type="InterPro" id="IPR000700">
    <property type="entry name" value="PAS-assoc_C"/>
</dbReference>
<dbReference type="SUPFAM" id="SSF141868">
    <property type="entry name" value="EAL domain-like"/>
    <property type="match status" value="1"/>
</dbReference>
<dbReference type="InterPro" id="IPR001633">
    <property type="entry name" value="EAL_dom"/>
</dbReference>
<evidence type="ECO:0000313" key="9">
    <source>
        <dbReference type="Proteomes" id="UP000317839"/>
    </source>
</evidence>
<gene>
    <name evidence="8" type="ORF">FLL45_03905</name>
</gene>
<evidence type="ECO:0000259" key="7">
    <source>
        <dbReference type="PROSITE" id="PS50887"/>
    </source>
</evidence>